<evidence type="ECO:0000313" key="2">
    <source>
        <dbReference type="Proteomes" id="UP000717585"/>
    </source>
</evidence>
<evidence type="ECO:0008006" key="3">
    <source>
        <dbReference type="Google" id="ProtNLM"/>
    </source>
</evidence>
<accession>A0A8J6BUP0</accession>
<gene>
    <name evidence="1" type="ORF">J8273_7897</name>
</gene>
<comment type="caution">
    <text evidence="1">The sequence shown here is derived from an EMBL/GenBank/DDBJ whole genome shotgun (WGS) entry which is preliminary data.</text>
</comment>
<dbReference type="AlphaFoldDB" id="A0A8J6BUP0"/>
<protein>
    <recommendedName>
        <fullName evidence="3">TRAPP trafficking subunit Trs65-domain-containing protein</fullName>
    </recommendedName>
</protein>
<organism evidence="1 2">
    <name type="scientific">Carpediemonas membranifera</name>
    <dbReference type="NCBI Taxonomy" id="201153"/>
    <lineage>
        <taxon>Eukaryota</taxon>
        <taxon>Metamonada</taxon>
        <taxon>Carpediemonas-like organisms</taxon>
        <taxon>Carpediemonas</taxon>
    </lineage>
</organism>
<name>A0A8J6BUP0_9EUKA</name>
<reference evidence="1" key="1">
    <citation type="submission" date="2021-05" db="EMBL/GenBank/DDBJ databases">
        <title>A free-living protist that lacks canonical eukaryotic 1 DNA replication and segregation systems.</title>
        <authorList>
            <person name="Salas-Leiva D.E."/>
            <person name="Tromer E.C."/>
            <person name="Curtis B.A."/>
            <person name="Jerlstrom-Hultqvist J."/>
            <person name="Kolisko M."/>
            <person name="Yi Z."/>
            <person name="Salas-Leiva J.S."/>
            <person name="Gallot-Lavallee L."/>
            <person name="Kops G.J.P.L."/>
            <person name="Archibald J.M."/>
            <person name="Simpson A.G.B."/>
            <person name="Roger A.J."/>
        </authorList>
    </citation>
    <scope>NUCLEOTIDE SEQUENCE</scope>
    <source>
        <strain evidence="1">BICM</strain>
    </source>
</reference>
<keyword evidence="2" id="KW-1185">Reference proteome</keyword>
<dbReference type="EMBL" id="JAHDYR010000064">
    <property type="protein sequence ID" value="KAG9390546.1"/>
    <property type="molecule type" value="Genomic_DNA"/>
</dbReference>
<dbReference type="Proteomes" id="UP000717585">
    <property type="component" value="Unassembled WGS sequence"/>
</dbReference>
<evidence type="ECO:0000313" key="1">
    <source>
        <dbReference type="EMBL" id="KAG9390546.1"/>
    </source>
</evidence>
<sequence length="573" mass="61414">MAQHVRLTPHLVQTRSAYDASQPMTEQPTAEIFIPAIPTDPGDFPMDSFLDEHHEAISLGLTPARISRPFIIIGETVLVILAIHFPDRYDIDPANIAMTTRFAIESSSSRTPAQFSSSLVDSKDAQAEQAAKDKGIVENTQPVALRHIDGTLYALYPLAAASALQPAVLGAVRASIRIISCPEAAKPPGWAPATSDELDLMPRTLLPYIARIPQRAYSSFNADIHEVQERMSIFDLQLEAKRPVELAMPVLLSQVSVDPIVVTLANNLPIIGEFPAEISIDDICIVSRDGSTAVRPDQPWQRNLRASESTTLSFAMSTADALASLTTASSVATPDTRNAVVNMTTVALRLGHFSIPEDDGVTRPVVPLDEEATCQLTVRFVVTFHDGDRVRPCGVYVASGPVTPPEKSASDREAVDVAIRRGAGTDVFPVTVALRNTTIMAQKACIELLWRVPSSEAEASATTPRAGMAVPTMDFSALLGSDSGVSSPDFSRPESPLQATADAHSLMATPVQMLPGDGDPRLTSVCPPLGSVKRHVQLLGHGTVETEFQCAAEPDGVVLVSVEINGSRHLYTG</sequence>
<proteinExistence type="predicted"/>